<dbReference type="EMBL" id="JH000118">
    <property type="protein sequence ID" value="EGW04713.1"/>
    <property type="molecule type" value="Genomic_DNA"/>
</dbReference>
<name>G3H2P8_CRIGR</name>
<reference evidence="2" key="1">
    <citation type="journal article" date="2011" name="Nat. Biotechnol.">
        <title>The genomic sequence of the Chinese hamster ovary (CHO)-K1 cell line.</title>
        <authorList>
            <person name="Xu X."/>
            <person name="Nagarajan H."/>
            <person name="Lewis N.E."/>
            <person name="Pan S."/>
            <person name="Cai Z."/>
            <person name="Liu X."/>
            <person name="Chen W."/>
            <person name="Xie M."/>
            <person name="Wang W."/>
            <person name="Hammond S."/>
            <person name="Andersen M.R."/>
            <person name="Neff N."/>
            <person name="Passarelli B."/>
            <person name="Koh W."/>
            <person name="Fan H.C."/>
            <person name="Wang J."/>
            <person name="Gui Y."/>
            <person name="Lee K.H."/>
            <person name="Betenbaugh M.J."/>
            <person name="Quake S.R."/>
            <person name="Famili I."/>
            <person name="Palsson B.O."/>
            <person name="Wang J."/>
        </authorList>
    </citation>
    <scope>NUCLEOTIDE SEQUENCE [LARGE SCALE GENOMIC DNA]</scope>
    <source>
        <strain evidence="2">CHO K1 cell line</strain>
    </source>
</reference>
<proteinExistence type="predicted"/>
<evidence type="ECO:0000313" key="2">
    <source>
        <dbReference type="Proteomes" id="UP000001075"/>
    </source>
</evidence>
<gene>
    <name evidence="1" type="ORF">I79_004466</name>
</gene>
<sequence>MPSVSVQSNTMSACRATCHHDDNGLDPLSHKPSHAFLCKSCCGHDISAQQ</sequence>
<evidence type="ECO:0000313" key="1">
    <source>
        <dbReference type="EMBL" id="EGW04713.1"/>
    </source>
</evidence>
<dbReference type="AlphaFoldDB" id="G3H2P8"/>
<accession>G3H2P8</accession>
<protein>
    <submittedName>
        <fullName evidence="1">Uncharacterized protein</fullName>
    </submittedName>
</protein>
<organism evidence="1 2">
    <name type="scientific">Cricetulus griseus</name>
    <name type="common">Chinese hamster</name>
    <name type="synonym">Cricetulus barabensis griseus</name>
    <dbReference type="NCBI Taxonomy" id="10029"/>
    <lineage>
        <taxon>Eukaryota</taxon>
        <taxon>Metazoa</taxon>
        <taxon>Chordata</taxon>
        <taxon>Craniata</taxon>
        <taxon>Vertebrata</taxon>
        <taxon>Euteleostomi</taxon>
        <taxon>Mammalia</taxon>
        <taxon>Eutheria</taxon>
        <taxon>Euarchontoglires</taxon>
        <taxon>Glires</taxon>
        <taxon>Rodentia</taxon>
        <taxon>Myomorpha</taxon>
        <taxon>Muroidea</taxon>
        <taxon>Cricetidae</taxon>
        <taxon>Cricetinae</taxon>
        <taxon>Cricetulus</taxon>
    </lineage>
</organism>
<dbReference type="Proteomes" id="UP000001075">
    <property type="component" value="Unassembled WGS sequence"/>
</dbReference>
<dbReference type="InParanoid" id="G3H2P8"/>